<dbReference type="Pfam" id="PF07494">
    <property type="entry name" value="Reg_prop"/>
    <property type="match status" value="7"/>
</dbReference>
<dbReference type="PANTHER" id="PTHR43547:SF2">
    <property type="entry name" value="HYBRID SIGNAL TRANSDUCTION HISTIDINE KINASE C"/>
    <property type="match status" value="1"/>
</dbReference>
<dbReference type="SUPFAM" id="SSF63829">
    <property type="entry name" value="Calcium-dependent phosphotriesterase"/>
    <property type="match status" value="3"/>
</dbReference>
<keyword evidence="1" id="KW-0597">Phosphoprotein</keyword>
<comment type="caution">
    <text evidence="3">The sequence shown here is derived from an EMBL/GenBank/DDBJ whole genome shotgun (WGS) entry which is preliminary data.</text>
</comment>
<dbReference type="Pfam" id="PF07495">
    <property type="entry name" value="Y_Y_Y"/>
    <property type="match status" value="1"/>
</dbReference>
<dbReference type="GO" id="GO:0000155">
    <property type="term" value="F:phosphorelay sensor kinase activity"/>
    <property type="evidence" value="ECO:0007669"/>
    <property type="project" value="TreeGrafter"/>
</dbReference>
<protein>
    <recommendedName>
        <fullName evidence="2">Two component regulator three Y domain-containing protein</fullName>
    </recommendedName>
</protein>
<dbReference type="InterPro" id="IPR011123">
    <property type="entry name" value="Y_Y_Y"/>
</dbReference>
<proteinExistence type="predicted"/>
<accession>A0A7V5UF84</accession>
<evidence type="ECO:0000256" key="1">
    <source>
        <dbReference type="ARBA" id="ARBA00022553"/>
    </source>
</evidence>
<dbReference type="InterPro" id="IPR011110">
    <property type="entry name" value="Reg_prop"/>
</dbReference>
<dbReference type="EMBL" id="DROD01000486">
    <property type="protein sequence ID" value="HHJ53019.1"/>
    <property type="molecule type" value="Genomic_DNA"/>
</dbReference>
<reference evidence="3" key="1">
    <citation type="journal article" date="2020" name="mSystems">
        <title>Genome- and Community-Level Interaction Insights into Carbon Utilization and Element Cycling Functions of Hydrothermarchaeota in Hydrothermal Sediment.</title>
        <authorList>
            <person name="Zhou Z."/>
            <person name="Liu Y."/>
            <person name="Xu W."/>
            <person name="Pan J."/>
            <person name="Luo Z.H."/>
            <person name="Li M."/>
        </authorList>
    </citation>
    <scope>NUCLEOTIDE SEQUENCE [LARGE SCALE GENOMIC DNA]</scope>
    <source>
        <strain evidence="3">HyVt-527</strain>
    </source>
</reference>
<evidence type="ECO:0000259" key="2">
    <source>
        <dbReference type="Pfam" id="PF07495"/>
    </source>
</evidence>
<dbReference type="InterPro" id="IPR015943">
    <property type="entry name" value="WD40/YVTN_repeat-like_dom_sf"/>
</dbReference>
<evidence type="ECO:0000313" key="3">
    <source>
        <dbReference type="EMBL" id="HHJ53019.1"/>
    </source>
</evidence>
<dbReference type="Gene3D" id="2.60.40.10">
    <property type="entry name" value="Immunoglobulins"/>
    <property type="match status" value="1"/>
</dbReference>
<name>A0A7V5UF84_CALAY</name>
<sequence length="735" mass="83592">MSRNKMRIISVFVFILVNIVFCQILPIKTYNVEDGLSQSQVQVVVQDSVGYLWFGTADGLSRFDGQKFVNYTVHDGLANNEITCAYVDGDSLIWFGHSLNGITLFHQKTGKFRPVVLDSLMLFHHLNQILKDPDGAYWFGLQDAGLFRYDGKKTIHVKLFEDVKNISVRAICMGQNQKLWVGTNKGVVIIDPVNFKDVKTFRTINKNTGLPDDNITCINRDHEGNMWLGTQAGGLIQVVPGDNENKRFRFTQFTTKNGLSNNWVWKVFVDKDGAIWAGTYRGVSKLRKNCRGRNCFETILKENGLRHNTIADIFQDREGNYWFGTWGGGVSRYIGRQFETFTMTQGLPDNSVWAIIEDGHGNLWVGTEGGIAIFRKTDREGGFKFFKQLTKANGKLPGNFVISFARDRRGYIWAGLLGFGLCRVNPSNYRVKWFDNSDGLASNNISSLLIDNRNNLWIATLDSGVTRFNLTNYTTTTFNEKNGLRSNRINSISQDSEGNIFFSTMDRGITVYRNDEFVTFNKKKGLEHARINVVTQDQSGNYWIGTAASGAYYVSDKKQKHFSAKTGLGGDNVFTIVCDTQGRVWLGTKNGLDRFDPRDSSFTHFGINDGFLVVEPNQNATYVDKSGHLWFGGIYGLARFNPDQIRTAPIPAKVILDKVQVFFKDLPDFKVHTFPYTKNHFTFHFKAFFFKNPNSISYTYRLKGFYSIWSPLTKQVETTYSNLPPGQYRFQVKAR</sequence>
<feature type="non-terminal residue" evidence="3">
    <location>
        <position position="735"/>
    </location>
</feature>
<feature type="domain" description="Two component regulator three Y" evidence="2">
    <location>
        <begin position="690"/>
        <end position="735"/>
    </location>
</feature>
<gene>
    <name evidence="3" type="ORF">ENJ89_07470</name>
</gene>
<organism evidence="3">
    <name type="scientific">Caldithrix abyssi</name>
    <dbReference type="NCBI Taxonomy" id="187145"/>
    <lineage>
        <taxon>Bacteria</taxon>
        <taxon>Pseudomonadati</taxon>
        <taxon>Calditrichota</taxon>
        <taxon>Calditrichia</taxon>
        <taxon>Calditrichales</taxon>
        <taxon>Calditrichaceae</taxon>
        <taxon>Caldithrix</taxon>
    </lineage>
</organism>
<dbReference type="Proteomes" id="UP000886124">
    <property type="component" value="Unassembled WGS sequence"/>
</dbReference>
<dbReference type="AlphaFoldDB" id="A0A7V5UF84"/>
<dbReference type="PANTHER" id="PTHR43547">
    <property type="entry name" value="TWO-COMPONENT HISTIDINE KINASE"/>
    <property type="match status" value="1"/>
</dbReference>
<dbReference type="Gene3D" id="2.130.10.10">
    <property type="entry name" value="YVTN repeat-like/Quinoprotein amine dehydrogenase"/>
    <property type="match status" value="4"/>
</dbReference>
<dbReference type="InterPro" id="IPR013783">
    <property type="entry name" value="Ig-like_fold"/>
</dbReference>